<dbReference type="PANTHER" id="PTHR30069:SF46">
    <property type="entry name" value="OAR PROTEIN"/>
    <property type="match status" value="1"/>
</dbReference>
<feature type="domain" description="TonB-dependent transporter Oar-like beta-barrel" evidence="8">
    <location>
        <begin position="247"/>
        <end position="1208"/>
    </location>
</feature>
<evidence type="ECO:0000256" key="7">
    <source>
        <dbReference type="SAM" id="SignalP"/>
    </source>
</evidence>
<dbReference type="SUPFAM" id="SSF49464">
    <property type="entry name" value="Carboxypeptidase regulatory domain-like"/>
    <property type="match status" value="1"/>
</dbReference>
<name>A0A4Q7YR19_9BACT</name>
<dbReference type="GO" id="GO:0009279">
    <property type="term" value="C:cell outer membrane"/>
    <property type="evidence" value="ECO:0007669"/>
    <property type="project" value="UniProtKB-SubCell"/>
</dbReference>
<evidence type="ECO:0000256" key="5">
    <source>
        <dbReference type="ARBA" id="ARBA00023136"/>
    </source>
</evidence>
<reference evidence="9 10" key="1">
    <citation type="submission" date="2019-02" db="EMBL/GenBank/DDBJ databases">
        <title>Genomic Encyclopedia of Archaeal and Bacterial Type Strains, Phase II (KMG-II): from individual species to whole genera.</title>
        <authorList>
            <person name="Goeker M."/>
        </authorList>
    </citation>
    <scope>NUCLEOTIDE SEQUENCE [LARGE SCALE GENOMIC DNA]</scope>
    <source>
        <strain evidence="9 10">DSM 18101</strain>
    </source>
</reference>
<evidence type="ECO:0000313" key="10">
    <source>
        <dbReference type="Proteomes" id="UP000292958"/>
    </source>
</evidence>
<dbReference type="PANTHER" id="PTHR30069">
    <property type="entry name" value="TONB-DEPENDENT OUTER MEMBRANE RECEPTOR"/>
    <property type="match status" value="1"/>
</dbReference>
<keyword evidence="2" id="KW-0813">Transport</keyword>
<evidence type="ECO:0000313" key="9">
    <source>
        <dbReference type="EMBL" id="RZU40222.1"/>
    </source>
</evidence>
<dbReference type="SUPFAM" id="SSF56935">
    <property type="entry name" value="Porins"/>
    <property type="match status" value="1"/>
</dbReference>
<organism evidence="9 10">
    <name type="scientific">Edaphobacter modestus</name>
    <dbReference type="NCBI Taxonomy" id="388466"/>
    <lineage>
        <taxon>Bacteria</taxon>
        <taxon>Pseudomonadati</taxon>
        <taxon>Acidobacteriota</taxon>
        <taxon>Terriglobia</taxon>
        <taxon>Terriglobales</taxon>
        <taxon>Acidobacteriaceae</taxon>
        <taxon>Edaphobacter</taxon>
    </lineage>
</organism>
<protein>
    <submittedName>
        <fullName evidence="9">Carboxypeptidase family protein</fullName>
    </submittedName>
</protein>
<evidence type="ECO:0000259" key="8">
    <source>
        <dbReference type="Pfam" id="PF25183"/>
    </source>
</evidence>
<keyword evidence="4" id="KW-0812">Transmembrane</keyword>
<comment type="subcellular location">
    <subcellularLocation>
        <location evidence="1">Cell outer membrane</location>
        <topology evidence="1">Multi-pass membrane protein</topology>
    </subcellularLocation>
</comment>
<sequence length="1215" mass="129550">MSVATRIKLLSVVFFLVILSTSTQAQAVYGSIYGTVTDATGAVVPNAAVTVTDTAKGTTSVVQTNASGEFTADHLIPDIYDVKVTAPGFQGFQQSGIQVFADTSVKVQINLTVGSSDQTIEVTADSVPLLKTDRADISTVFNSREVQNLPLVGRNFTGLQLLLPGAQELGWSHAASENPQGSKQIMVDGQAFAGVAYELDGTDNQDPILGIIVVNPNLDSLSETKITTQNFDAEFGKAVSSVVTAQTKSGSNKFHGSAFNYRQSAANLARNPFTQGPTQGKIPQALRNQFGGSIGGPIIKDKLFFFGDYQGVRQKVGTSQTQTVPSSLLVQTCLGKQVGPSGIPGCDFSEYAANVTPAGAGVIYQQNGQPYPGNVIPASQVSPQARNFFAMLEPYAPNNPGTFNGLRNNYSGGGTGGLNSDQWDVRGDFQMNEKVHFFGRFSRFTDTLSGGTMFGAAGGAGFGLGGYGGTSKGANDSLALGTDIVLNPKLVTDIRLGYFRYNIITSKYDQDVPLANDLGIPGMNLGTPATGGAPSFQLAEVGTTTGPQPANPQSQGPQYGAGLNVNRCNCPLTQREDQYQIVNNWTKILGTHSIKVGADLRYARNLRVPSDNDRTGILFFSNQPTSNPLITTGPQGGIGFATFALGQVTGFQRFVSTSTNAKEFQKRYFFYMQDTWRATDKLTLNYGLRYEFYFPETINAPANGALLDMNTGYLNVAGVGGVASNMNWGRNTNTYSPRIGVAYQIRPTTVLRAGYGRSFDIGVFGSIFGHAATQNLPVLSSQQVVATGGPLSQAFTLASGPPAPVPIAVPSNGLLPNPGYAVNSRARPNPLRLPTLDAWNLSLQQSLTPTLSLTIAYVGNKGTHTMGDNSANTVNPMEAAINLPAEYSITGQPLHYDSSVSSSTNYGVRALNGQPVVGIAPNGGTNNSIYLQRYYGGKLAACSAPGYQTNDPLISNGQCGWTNGITDYSNNFDTHYNALQVSLAKQFARGFSLNANYAWQRATSWAPGFSTWDKNAVKGRDSALRQQQIIIYGFFQLPFGRNKPLFGQVNPVVNQIIGGWEVIPVINYSSGLPFTLSYGSCSTSIPSSAPCYVNGNPGAFRPQISGSPGHNLTYFKAQTLGGTFTAPGPGQIGNIGRNSVFGPNFFNSDMAIQKNFSVKEMATLQFRMDAFNVFNHINYGLPTGNIEQDGIISAGPGVDGTTNPRQLQFSFRVQF</sequence>
<dbReference type="InterPro" id="IPR008969">
    <property type="entry name" value="CarboxyPept-like_regulatory"/>
</dbReference>
<dbReference type="GO" id="GO:0004180">
    <property type="term" value="F:carboxypeptidase activity"/>
    <property type="evidence" value="ECO:0007669"/>
    <property type="project" value="UniProtKB-KW"/>
</dbReference>
<keyword evidence="9" id="KW-0645">Protease</keyword>
<dbReference type="Proteomes" id="UP000292958">
    <property type="component" value="Unassembled WGS sequence"/>
</dbReference>
<dbReference type="EMBL" id="SHKW01000001">
    <property type="protein sequence ID" value="RZU40222.1"/>
    <property type="molecule type" value="Genomic_DNA"/>
</dbReference>
<keyword evidence="5" id="KW-0472">Membrane</keyword>
<keyword evidence="10" id="KW-1185">Reference proteome</keyword>
<feature type="signal peptide" evidence="7">
    <location>
        <begin position="1"/>
        <end position="25"/>
    </location>
</feature>
<dbReference type="AlphaFoldDB" id="A0A4Q7YR19"/>
<dbReference type="GO" id="GO:0044718">
    <property type="term" value="P:siderophore transmembrane transport"/>
    <property type="evidence" value="ECO:0007669"/>
    <property type="project" value="TreeGrafter"/>
</dbReference>
<dbReference type="Gene3D" id="2.60.40.1120">
    <property type="entry name" value="Carboxypeptidase-like, regulatory domain"/>
    <property type="match status" value="1"/>
</dbReference>
<keyword evidence="9" id="KW-0378">Hydrolase</keyword>
<keyword evidence="3" id="KW-1134">Transmembrane beta strand</keyword>
<dbReference type="OrthoDB" id="97893at2"/>
<dbReference type="GO" id="GO:0015344">
    <property type="term" value="F:siderophore uptake transmembrane transporter activity"/>
    <property type="evidence" value="ECO:0007669"/>
    <property type="project" value="TreeGrafter"/>
</dbReference>
<keyword evidence="7" id="KW-0732">Signal</keyword>
<evidence type="ECO:0000256" key="6">
    <source>
        <dbReference type="ARBA" id="ARBA00023237"/>
    </source>
</evidence>
<dbReference type="InterPro" id="IPR036942">
    <property type="entry name" value="Beta-barrel_TonB_sf"/>
</dbReference>
<evidence type="ECO:0000256" key="4">
    <source>
        <dbReference type="ARBA" id="ARBA00022692"/>
    </source>
</evidence>
<dbReference type="InterPro" id="IPR057601">
    <property type="entry name" value="Oar-like_b-barrel"/>
</dbReference>
<feature type="chain" id="PRO_5020885980" evidence="7">
    <location>
        <begin position="26"/>
        <end position="1215"/>
    </location>
</feature>
<dbReference type="InterPro" id="IPR039426">
    <property type="entry name" value="TonB-dep_rcpt-like"/>
</dbReference>
<evidence type="ECO:0000256" key="2">
    <source>
        <dbReference type="ARBA" id="ARBA00022448"/>
    </source>
</evidence>
<comment type="caution">
    <text evidence="9">The sequence shown here is derived from an EMBL/GenBank/DDBJ whole genome shotgun (WGS) entry which is preliminary data.</text>
</comment>
<accession>A0A4Q7YR19</accession>
<proteinExistence type="predicted"/>
<evidence type="ECO:0000256" key="3">
    <source>
        <dbReference type="ARBA" id="ARBA00022452"/>
    </source>
</evidence>
<dbReference type="Pfam" id="PF25183">
    <property type="entry name" value="OMP_b-brl_4"/>
    <property type="match status" value="1"/>
</dbReference>
<dbReference type="RefSeq" id="WP_130418318.1">
    <property type="nucleotide sequence ID" value="NZ_SHKW01000001.1"/>
</dbReference>
<dbReference type="Gene3D" id="2.40.170.20">
    <property type="entry name" value="TonB-dependent receptor, beta-barrel domain"/>
    <property type="match status" value="1"/>
</dbReference>
<keyword evidence="6" id="KW-0998">Cell outer membrane</keyword>
<dbReference type="Pfam" id="PF13620">
    <property type="entry name" value="CarboxypepD_reg"/>
    <property type="match status" value="1"/>
</dbReference>
<keyword evidence="9" id="KW-0121">Carboxypeptidase</keyword>
<gene>
    <name evidence="9" type="ORF">BDD14_1667</name>
</gene>
<evidence type="ECO:0000256" key="1">
    <source>
        <dbReference type="ARBA" id="ARBA00004571"/>
    </source>
</evidence>